<proteinExistence type="predicted"/>
<dbReference type="EMBL" id="NPIC01000001">
    <property type="protein sequence ID" value="RDL42422.1"/>
    <property type="molecule type" value="Genomic_DNA"/>
</dbReference>
<dbReference type="GeneID" id="43595250"/>
<organism evidence="2 3">
    <name type="scientific">Venustampulla echinocandica</name>
    <dbReference type="NCBI Taxonomy" id="2656787"/>
    <lineage>
        <taxon>Eukaryota</taxon>
        <taxon>Fungi</taxon>
        <taxon>Dikarya</taxon>
        <taxon>Ascomycota</taxon>
        <taxon>Pezizomycotina</taxon>
        <taxon>Leotiomycetes</taxon>
        <taxon>Helotiales</taxon>
        <taxon>Pleuroascaceae</taxon>
        <taxon>Venustampulla</taxon>
    </lineage>
</organism>
<reference evidence="2 3" key="1">
    <citation type="journal article" date="2018" name="IMA Fungus">
        <title>IMA Genome-F 9: Draft genome sequence of Annulohypoxylon stygium, Aspergillus mulundensis, Berkeleyomyces basicola (syn. Thielaviopsis basicola), Ceratocystis smalleyi, two Cercospora beticola strains, Coleophoma cylindrospora, Fusarium fracticaudum, Phialophora cf. hyalina, and Morchella septimelata.</title>
        <authorList>
            <person name="Wingfield B.D."/>
            <person name="Bills G.F."/>
            <person name="Dong Y."/>
            <person name="Huang W."/>
            <person name="Nel W.J."/>
            <person name="Swalarsk-Parry B.S."/>
            <person name="Vaghefi N."/>
            <person name="Wilken P.M."/>
            <person name="An Z."/>
            <person name="de Beer Z.W."/>
            <person name="De Vos L."/>
            <person name="Chen L."/>
            <person name="Duong T.A."/>
            <person name="Gao Y."/>
            <person name="Hammerbacher A."/>
            <person name="Kikkert J.R."/>
            <person name="Li Y."/>
            <person name="Li H."/>
            <person name="Li K."/>
            <person name="Li Q."/>
            <person name="Liu X."/>
            <person name="Ma X."/>
            <person name="Naidoo K."/>
            <person name="Pethybridge S.J."/>
            <person name="Sun J."/>
            <person name="Steenkamp E.T."/>
            <person name="van der Nest M.A."/>
            <person name="van Wyk S."/>
            <person name="Wingfield M.J."/>
            <person name="Xiong C."/>
            <person name="Yue Q."/>
            <person name="Zhang X."/>
        </authorList>
    </citation>
    <scope>NUCLEOTIDE SEQUENCE [LARGE SCALE GENOMIC DNA]</scope>
    <source>
        <strain evidence="2 3">BP 5553</strain>
    </source>
</reference>
<gene>
    <name evidence="2" type="ORF">BP5553_02401</name>
</gene>
<comment type="caution">
    <text evidence="2">The sequence shown here is derived from an EMBL/GenBank/DDBJ whole genome shotgun (WGS) entry which is preliminary data.</text>
</comment>
<accession>A0A370U3S5</accession>
<dbReference type="RefSeq" id="XP_031875078.1">
    <property type="nucleotide sequence ID" value="XM_032011024.1"/>
</dbReference>
<dbReference type="Proteomes" id="UP000254866">
    <property type="component" value="Unassembled WGS sequence"/>
</dbReference>
<dbReference type="AlphaFoldDB" id="A0A370U3S5"/>
<evidence type="ECO:0000313" key="3">
    <source>
        <dbReference type="Proteomes" id="UP000254866"/>
    </source>
</evidence>
<sequence length="127" mass="12953">MPAPPVTVAKVGMGAEVLLVKDGDVGAVPALVDAAVAEDTLEVMSTEEAQLDDAGAARADEVAGTGEEAGPNPGVDTEITVAEADADAGCAAAHEQTARAEEETWMADCIPQEPTTQFRAEDRMASD</sequence>
<keyword evidence="3" id="KW-1185">Reference proteome</keyword>
<evidence type="ECO:0000313" key="2">
    <source>
        <dbReference type="EMBL" id="RDL42422.1"/>
    </source>
</evidence>
<evidence type="ECO:0000256" key="1">
    <source>
        <dbReference type="SAM" id="MobiDB-lite"/>
    </source>
</evidence>
<name>A0A370U3S5_9HELO</name>
<protein>
    <submittedName>
        <fullName evidence="2">Uncharacterized protein</fullName>
    </submittedName>
</protein>
<feature type="region of interest" description="Disordered" evidence="1">
    <location>
        <begin position="48"/>
        <end position="76"/>
    </location>
</feature>